<sequence length="1417" mass="156700">MSGSTSSNYIPRATSPLGQPWTPLQEEEVDPLSTIVAPVPQYATPSGSPSSKPLTLYTTNRSMQSGGIEQRLEEQQQQQQLLAMRPPSTSKQLDFQDYSDVLPKLGKSQDAQAALDKLDRLAKINAQKRKWPKLKSGNKVGQAPHPKKEDDDDSITSSLNLYEEVRMAISSMPGFTGFTKSRQAFDSSDRPDSTHAGGITNDESVNSDRGNLPFRFGSQRRRSTAPSPGPDSLQSTVDHNLVKAQTDVVPTVPANPGISSPKSGVGASTDLMPLKEERKIEEATDVLTADSVPTIKPTLQLVKPKPERPRLMIQSPTVTGTEVMQSPENITPQQNALIDFLQKERERHSGSPLRSVTPTSINQTPSPGPCDADAVKAAEQARKDLSRPSMFDEAVLDDLAASIGSPSSIGSGSGSDESDLSSEEETEDQIRSLNLEHGEELTRKQKKKLLRNLKRARRKQIAKGGGMGEETVIGEGELGPAAIISKRHKRTASLTNHISTGLHYASSQSRNRRAMEKYSPHPSRPASAKPFSNNPALSMSQMGTPPFGPTQMNGSISRSSTPANALGSERSSMSNDDGNKDATGLDSRPTSVRNGMLNGGVQSPEESTEDDVQRSFDVSRNLLKRWATNNSTTSTLMPSGSIKGPSFKNRLLSLRRGARQQPSDVMEEDPDHTPQQEDAEKELDRALGKLVAEEAPEELGEHFEYDVLYENQRGMLFFGIPKFSSKTLFQWDPAPWTNSRNKDSAYNVVNAQLPNPSWEWVHPEWMIDMSGDVDESGWQYSYNFGRFNFNVFNRPTQIIPRANAEGNAITNERFNKTVQDMEKSAERNREDDGFEALKRSAITRQAKWSGIPTQNTYVRRRRWIRLRRRRPLDVAQHISQTPKADTPMGMSRASNDWSQLIKSDTTSSQGLDKKAKVENGASPVIKGDDEDDSLSNFEEGSSGSSSSSASSSEMEDANLQGESAFMARRTTGDLKSGRDPTESRATKEQLRRKRHAKEFTGSIRELKSLLPSILDRRGGRSHRSTTTSGKTANDRQKSLWLMEIDARNPFISWSFVKRRLEDDDLAFASTSIRARERRYAQRQLEKRARSEKRKSSTISIASGPVWEQFELTRDALIEINYRRVCRVLKACKLDRQKIQLWKVWLNVDPLNAQIEPSRNEDLIELGLAASSAAASESLIRAKEELAKLAKTRWRAAFTPADAIDVWDVIERRLDRLLLTFEYQHGRAQFLRMLLTIHATSHPNHRFKPGQVKVGGSAVPGSEAAVEPDAPAVLSPTGGASVAGDEWRVARVPRLEFWSDLIDCARGLVGSGSATSQAGGKLSSSNSREMIQFLQLPAHKQHDVLVQTRSSVFKDKIHSQTAEDHRPHMEESVGSPASAGRRASVMSSRSIVASPPPISHDRTDSEVVRRLAQAIGDD</sequence>
<name>A0A316VFD2_9BASI</name>
<evidence type="ECO:0000256" key="1">
    <source>
        <dbReference type="SAM" id="MobiDB-lite"/>
    </source>
</evidence>
<reference evidence="2 3" key="1">
    <citation type="journal article" date="2018" name="Mol. Biol. Evol.">
        <title>Broad Genomic Sampling Reveals a Smut Pathogenic Ancestry of the Fungal Clade Ustilaginomycotina.</title>
        <authorList>
            <person name="Kijpornyongpan T."/>
            <person name="Mondo S.J."/>
            <person name="Barry K."/>
            <person name="Sandor L."/>
            <person name="Lee J."/>
            <person name="Lipzen A."/>
            <person name="Pangilinan J."/>
            <person name="LaButti K."/>
            <person name="Hainaut M."/>
            <person name="Henrissat B."/>
            <person name="Grigoriev I.V."/>
            <person name="Spatafora J.W."/>
            <person name="Aime M.C."/>
        </authorList>
    </citation>
    <scope>NUCLEOTIDE SEQUENCE [LARGE SCALE GENOMIC DNA]</scope>
    <source>
        <strain evidence="2 3">MCA 3882</strain>
    </source>
</reference>
<feature type="compositionally biased region" description="Basic and acidic residues" evidence="1">
    <location>
        <begin position="970"/>
        <end position="989"/>
    </location>
</feature>
<proteinExistence type="predicted"/>
<feature type="compositionally biased region" description="Polar residues" evidence="1">
    <location>
        <begin position="495"/>
        <end position="509"/>
    </location>
</feature>
<feature type="region of interest" description="Disordered" evidence="1">
    <location>
        <begin position="495"/>
        <end position="614"/>
    </location>
</feature>
<feature type="compositionally biased region" description="Polar residues" evidence="1">
    <location>
        <begin position="352"/>
        <end position="365"/>
    </location>
</feature>
<dbReference type="Proteomes" id="UP000245771">
    <property type="component" value="Unassembled WGS sequence"/>
</dbReference>
<dbReference type="EMBL" id="KZ819603">
    <property type="protein sequence ID" value="PWN35023.1"/>
    <property type="molecule type" value="Genomic_DNA"/>
</dbReference>
<dbReference type="STRING" id="1280837.A0A316VFD2"/>
<feature type="region of interest" description="Disordered" evidence="1">
    <location>
        <begin position="40"/>
        <end position="94"/>
    </location>
</feature>
<feature type="compositionally biased region" description="Basic and acidic residues" evidence="1">
    <location>
        <begin position="1358"/>
        <end position="1370"/>
    </location>
</feature>
<feature type="region of interest" description="Disordered" evidence="1">
    <location>
        <begin position="1"/>
        <end position="23"/>
    </location>
</feature>
<dbReference type="InParanoid" id="A0A316VFD2"/>
<feature type="region of interest" description="Disordered" evidence="1">
    <location>
        <begin position="1257"/>
        <end position="1277"/>
    </location>
</feature>
<feature type="region of interest" description="Disordered" evidence="1">
    <location>
        <begin position="402"/>
        <end position="472"/>
    </location>
</feature>
<dbReference type="OrthoDB" id="272077at2759"/>
<protein>
    <recommendedName>
        <fullName evidence="4">Peroxin/Ferlin domain-containing protein</fullName>
    </recommendedName>
</protein>
<keyword evidence="3" id="KW-1185">Reference proteome</keyword>
<feature type="region of interest" description="Disordered" evidence="1">
    <location>
        <begin position="343"/>
        <end position="390"/>
    </location>
</feature>
<feature type="region of interest" description="Disordered" evidence="1">
    <location>
        <begin position="657"/>
        <end position="682"/>
    </location>
</feature>
<feature type="compositionally biased region" description="Basic and acidic residues" evidence="1">
    <location>
        <begin position="428"/>
        <end position="443"/>
    </location>
</feature>
<feature type="compositionally biased region" description="Polar residues" evidence="1">
    <location>
        <begin position="43"/>
        <end position="67"/>
    </location>
</feature>
<evidence type="ECO:0008006" key="4">
    <source>
        <dbReference type="Google" id="ProtNLM"/>
    </source>
</evidence>
<accession>A0A316VFD2</accession>
<feature type="compositionally biased region" description="Acidic residues" evidence="1">
    <location>
        <begin position="416"/>
        <end position="427"/>
    </location>
</feature>
<evidence type="ECO:0000313" key="2">
    <source>
        <dbReference type="EMBL" id="PWN35023.1"/>
    </source>
</evidence>
<organism evidence="2 3">
    <name type="scientific">Meira miltonrushii</name>
    <dbReference type="NCBI Taxonomy" id="1280837"/>
    <lineage>
        <taxon>Eukaryota</taxon>
        <taxon>Fungi</taxon>
        <taxon>Dikarya</taxon>
        <taxon>Basidiomycota</taxon>
        <taxon>Ustilaginomycotina</taxon>
        <taxon>Exobasidiomycetes</taxon>
        <taxon>Exobasidiales</taxon>
        <taxon>Brachybasidiaceae</taxon>
        <taxon>Meira</taxon>
    </lineage>
</organism>
<feature type="region of interest" description="Disordered" evidence="1">
    <location>
        <begin position="904"/>
        <end position="998"/>
    </location>
</feature>
<feature type="compositionally biased region" description="Basic residues" evidence="1">
    <location>
        <begin position="444"/>
        <end position="461"/>
    </location>
</feature>
<feature type="compositionally biased region" description="Polar residues" evidence="1">
    <location>
        <begin position="530"/>
        <end position="543"/>
    </location>
</feature>
<gene>
    <name evidence="2" type="ORF">FA14DRAFT_160367</name>
</gene>
<feature type="region of interest" description="Disordered" evidence="1">
    <location>
        <begin position="874"/>
        <end position="893"/>
    </location>
</feature>
<feature type="compositionally biased region" description="Low complexity" evidence="1">
    <location>
        <begin position="934"/>
        <end position="952"/>
    </location>
</feature>
<feature type="compositionally biased region" description="Polar residues" evidence="1">
    <location>
        <begin position="550"/>
        <end position="576"/>
    </location>
</feature>
<feature type="region of interest" description="Disordered" evidence="1">
    <location>
        <begin position="1358"/>
        <end position="1405"/>
    </location>
</feature>
<evidence type="ECO:0000313" key="3">
    <source>
        <dbReference type="Proteomes" id="UP000245771"/>
    </source>
</evidence>
<dbReference type="GeneID" id="37020422"/>
<feature type="region of interest" description="Disordered" evidence="1">
    <location>
        <begin position="172"/>
        <end position="269"/>
    </location>
</feature>
<feature type="region of interest" description="Disordered" evidence="1">
    <location>
        <begin position="126"/>
        <end position="156"/>
    </location>
</feature>
<feature type="compositionally biased region" description="Basic and acidic residues" evidence="1">
    <location>
        <begin position="373"/>
        <end position="386"/>
    </location>
</feature>
<dbReference type="RefSeq" id="XP_025355325.1">
    <property type="nucleotide sequence ID" value="XM_025498641.1"/>
</dbReference>